<dbReference type="AlphaFoldDB" id="A0A8S3HHS5"/>
<sequence length="48" mass="5607">MDAEYERLKSLIQNRYNTQDTFALDEYARFVNAMKKLIIRSQSSSSSS</sequence>
<protein>
    <submittedName>
        <fullName evidence="1">Uncharacterized protein</fullName>
    </submittedName>
</protein>
<comment type="caution">
    <text evidence="1">The sequence shown here is derived from an EMBL/GenBank/DDBJ whole genome shotgun (WGS) entry which is preliminary data.</text>
</comment>
<feature type="non-terminal residue" evidence="1">
    <location>
        <position position="48"/>
    </location>
</feature>
<organism evidence="1 2">
    <name type="scientific">Rotaria magnacalcarata</name>
    <dbReference type="NCBI Taxonomy" id="392030"/>
    <lineage>
        <taxon>Eukaryota</taxon>
        <taxon>Metazoa</taxon>
        <taxon>Spiralia</taxon>
        <taxon>Gnathifera</taxon>
        <taxon>Rotifera</taxon>
        <taxon>Eurotatoria</taxon>
        <taxon>Bdelloidea</taxon>
        <taxon>Philodinida</taxon>
        <taxon>Philodinidae</taxon>
        <taxon>Rotaria</taxon>
    </lineage>
</organism>
<gene>
    <name evidence="1" type="ORF">BYL167_LOCUS79260</name>
</gene>
<dbReference type="EMBL" id="CAJOBH010292665">
    <property type="protein sequence ID" value="CAF5183027.1"/>
    <property type="molecule type" value="Genomic_DNA"/>
</dbReference>
<name>A0A8S3HHS5_9BILA</name>
<reference evidence="1" key="1">
    <citation type="submission" date="2021-02" db="EMBL/GenBank/DDBJ databases">
        <authorList>
            <person name="Nowell W R."/>
        </authorList>
    </citation>
    <scope>NUCLEOTIDE SEQUENCE</scope>
</reference>
<accession>A0A8S3HHS5</accession>
<evidence type="ECO:0000313" key="2">
    <source>
        <dbReference type="Proteomes" id="UP000681967"/>
    </source>
</evidence>
<proteinExistence type="predicted"/>
<evidence type="ECO:0000313" key="1">
    <source>
        <dbReference type="EMBL" id="CAF5183027.1"/>
    </source>
</evidence>
<dbReference type="Proteomes" id="UP000681967">
    <property type="component" value="Unassembled WGS sequence"/>
</dbReference>